<dbReference type="EMBL" id="LWMH01000001">
    <property type="protein sequence ID" value="KZS44888.1"/>
    <property type="molecule type" value="Genomic_DNA"/>
</dbReference>
<dbReference type="Proteomes" id="UP000076796">
    <property type="component" value="Unassembled WGS sequence"/>
</dbReference>
<protein>
    <submittedName>
        <fullName evidence="1">Uncharacterized protein</fullName>
    </submittedName>
</protein>
<gene>
    <name evidence="1" type="ORF">AWU65_02580</name>
</gene>
<comment type="caution">
    <text evidence="1">The sequence shown here is derived from an EMBL/GenBank/DDBJ whole genome shotgun (WGS) entry which is preliminary data.</text>
</comment>
<accession>A0A168EW99</accession>
<organism evidence="1 2">
    <name type="scientific">Paenibacillus glucanolyticus</name>
    <dbReference type="NCBI Taxonomy" id="59843"/>
    <lineage>
        <taxon>Bacteria</taxon>
        <taxon>Bacillati</taxon>
        <taxon>Bacillota</taxon>
        <taxon>Bacilli</taxon>
        <taxon>Bacillales</taxon>
        <taxon>Paenibacillaceae</taxon>
        <taxon>Paenibacillus</taxon>
    </lineage>
</organism>
<sequence length="70" mass="8203">MEQMNKRDESPVFNVEQMSKLVENESFLKMVFNDLIQQGNAPESVLETLFWSEVAEDSVYSFQYNKFASK</sequence>
<name>A0A168EW99_9BACL</name>
<evidence type="ECO:0000313" key="2">
    <source>
        <dbReference type="Proteomes" id="UP000076796"/>
    </source>
</evidence>
<evidence type="ECO:0000313" key="1">
    <source>
        <dbReference type="EMBL" id="KZS44888.1"/>
    </source>
</evidence>
<keyword evidence="2" id="KW-1185">Reference proteome</keyword>
<dbReference type="OrthoDB" id="2679964at2"/>
<dbReference type="AlphaFoldDB" id="A0A168EW99"/>
<reference evidence="1" key="1">
    <citation type="journal article" date="2016" name="Genome Announc.">
        <title>Draft genomes of two strains of Paenibacillus glucanolyticus with capability to degrade lignocellulose.</title>
        <authorList>
            <person name="Mathews S.L."/>
            <person name="Pawlak J."/>
            <person name="Grunden A.M."/>
        </authorList>
    </citation>
    <scope>NUCLEOTIDE SEQUENCE [LARGE SCALE GENOMIC DNA]</scope>
    <source>
        <strain evidence="1">SLM1</strain>
    </source>
</reference>
<dbReference type="RefSeq" id="WP_063477392.1">
    <property type="nucleotide sequence ID" value="NZ_JBCMWP010000019.1"/>
</dbReference>
<proteinExistence type="predicted"/>